<dbReference type="AlphaFoldDB" id="A0A9D3X9B8"/>
<evidence type="ECO:0000313" key="1">
    <source>
        <dbReference type="EMBL" id="KAH1175581.1"/>
    </source>
</evidence>
<organism evidence="1 2">
    <name type="scientific">Mauremys mutica</name>
    <name type="common">yellowpond turtle</name>
    <dbReference type="NCBI Taxonomy" id="74926"/>
    <lineage>
        <taxon>Eukaryota</taxon>
        <taxon>Metazoa</taxon>
        <taxon>Chordata</taxon>
        <taxon>Craniata</taxon>
        <taxon>Vertebrata</taxon>
        <taxon>Euteleostomi</taxon>
        <taxon>Archelosauria</taxon>
        <taxon>Testudinata</taxon>
        <taxon>Testudines</taxon>
        <taxon>Cryptodira</taxon>
        <taxon>Durocryptodira</taxon>
        <taxon>Testudinoidea</taxon>
        <taxon>Geoemydidae</taxon>
        <taxon>Geoemydinae</taxon>
        <taxon>Mauremys</taxon>
    </lineage>
</organism>
<proteinExistence type="predicted"/>
<protein>
    <submittedName>
        <fullName evidence="1">Uncharacterized protein</fullName>
    </submittedName>
</protein>
<sequence>MSHGARNPRQAELKHLAQVCLDTSRAFLYEGCWTPPHAQPHLLCLSIHLTKNLSLEETGSFHCCSQGNVTGHCGTLLATLKKFTTGLARRAQQYCIWPIAGKVPLSEMKGCVDALL</sequence>
<gene>
    <name evidence="1" type="ORF">KIL84_022106</name>
</gene>
<name>A0A9D3X9B8_9SAUR</name>
<accession>A0A9D3X9B8</accession>
<dbReference type="EMBL" id="JAHDVG010000476">
    <property type="protein sequence ID" value="KAH1175581.1"/>
    <property type="molecule type" value="Genomic_DNA"/>
</dbReference>
<reference evidence="1" key="1">
    <citation type="submission" date="2021-09" db="EMBL/GenBank/DDBJ databases">
        <title>The genome of Mauremys mutica provides insights into the evolution of semi-aquatic lifestyle.</title>
        <authorList>
            <person name="Gong S."/>
            <person name="Gao Y."/>
        </authorList>
    </citation>
    <scope>NUCLEOTIDE SEQUENCE</scope>
    <source>
        <strain evidence="1">MM-2020</strain>
        <tissue evidence="1">Muscle</tissue>
    </source>
</reference>
<evidence type="ECO:0000313" key="2">
    <source>
        <dbReference type="Proteomes" id="UP000827986"/>
    </source>
</evidence>
<keyword evidence="2" id="KW-1185">Reference proteome</keyword>
<comment type="caution">
    <text evidence="1">The sequence shown here is derived from an EMBL/GenBank/DDBJ whole genome shotgun (WGS) entry which is preliminary data.</text>
</comment>
<dbReference type="Proteomes" id="UP000827986">
    <property type="component" value="Unassembled WGS sequence"/>
</dbReference>